<dbReference type="InterPro" id="IPR009829">
    <property type="entry name" value="SKA1"/>
</dbReference>
<comment type="similarity">
    <text evidence="1">Belongs to the SKA1 family.</text>
</comment>
<dbReference type="PANTHER" id="PTHR28573">
    <property type="entry name" value="SPINDLE AND KINETOCHORE-ASSOCIATED PROTEIN 1"/>
    <property type="match status" value="1"/>
</dbReference>
<dbReference type="EMBL" id="BTSY01000001">
    <property type="protein sequence ID" value="GMT09312.1"/>
    <property type="molecule type" value="Genomic_DNA"/>
</dbReference>
<protein>
    <recommendedName>
        <fullName evidence="2">SKA complex subunit 1</fullName>
    </recommendedName>
    <alternativeName>
        <fullName evidence="3">Spindle and kinetochore-associated protein 1</fullName>
    </alternativeName>
</protein>
<dbReference type="Pfam" id="PF07160">
    <property type="entry name" value="SKA1"/>
    <property type="match status" value="1"/>
</dbReference>
<dbReference type="PANTHER" id="PTHR28573:SF1">
    <property type="entry name" value="SPINDLE AND KINETOCHORE-ASSOCIATED PROTEIN 1"/>
    <property type="match status" value="1"/>
</dbReference>
<dbReference type="Gene3D" id="1.10.10.1890">
    <property type="entry name" value="Ska1 microtubule binding domain-like"/>
    <property type="match status" value="1"/>
</dbReference>
<organism evidence="6 7">
    <name type="scientific">Pristionchus fissidentatus</name>
    <dbReference type="NCBI Taxonomy" id="1538716"/>
    <lineage>
        <taxon>Eukaryota</taxon>
        <taxon>Metazoa</taxon>
        <taxon>Ecdysozoa</taxon>
        <taxon>Nematoda</taxon>
        <taxon>Chromadorea</taxon>
        <taxon>Rhabditida</taxon>
        <taxon>Rhabditina</taxon>
        <taxon>Diplogasteromorpha</taxon>
        <taxon>Diplogasteroidea</taxon>
        <taxon>Neodiplogasteridae</taxon>
        <taxon>Pristionchus</taxon>
    </lineage>
</organism>
<feature type="non-terminal residue" evidence="6">
    <location>
        <position position="1"/>
    </location>
</feature>
<dbReference type="GO" id="GO:0000940">
    <property type="term" value="C:outer kinetochore"/>
    <property type="evidence" value="ECO:0007669"/>
    <property type="project" value="TreeGrafter"/>
</dbReference>
<evidence type="ECO:0000256" key="2">
    <source>
        <dbReference type="ARBA" id="ARBA00047182"/>
    </source>
</evidence>
<proteinExistence type="inferred from homology"/>
<evidence type="ECO:0000313" key="7">
    <source>
        <dbReference type="Proteomes" id="UP001432322"/>
    </source>
</evidence>
<dbReference type="GO" id="GO:0007059">
    <property type="term" value="P:chromosome segregation"/>
    <property type="evidence" value="ECO:0007669"/>
    <property type="project" value="InterPro"/>
</dbReference>
<feature type="coiled-coil region" evidence="4">
    <location>
        <begin position="52"/>
        <end position="79"/>
    </location>
</feature>
<name>A0AAV5USV4_9BILA</name>
<dbReference type="GO" id="GO:0008017">
    <property type="term" value="F:microtubule binding"/>
    <property type="evidence" value="ECO:0007669"/>
    <property type="project" value="InterPro"/>
</dbReference>
<sequence>FPPFRMSSTPAWLEGLINNKETLVSKLDDVGFLGRSFVREVESDLGAGIDAVMKRMNEIERLEAQLKTSEEDSVAARARQFLKDHDVILDEDVKTAVAASRGATPPSKRSANLAAAAAEEEESKEGVKELNKDELEDVPKYMKGRLTLAEVNEIVHALSACLKHKHELLSTHPNKLSNKDKDLVYKWREQGSETSSIFCMDTEVRDRLHEKHKKNLKTVLPILRHVKRIREQRDKGAMRIYPLVYNA</sequence>
<dbReference type="GO" id="GO:0005876">
    <property type="term" value="C:spindle microtubule"/>
    <property type="evidence" value="ECO:0007669"/>
    <property type="project" value="TreeGrafter"/>
</dbReference>
<evidence type="ECO:0000256" key="4">
    <source>
        <dbReference type="SAM" id="Coils"/>
    </source>
</evidence>
<dbReference type="InterPro" id="IPR042031">
    <property type="entry name" value="SKA1_MBD_sf"/>
</dbReference>
<comment type="caution">
    <text evidence="6">The sequence shown here is derived from an EMBL/GenBank/DDBJ whole genome shotgun (WGS) entry which is preliminary data.</text>
</comment>
<dbReference type="GO" id="GO:0051301">
    <property type="term" value="P:cell division"/>
    <property type="evidence" value="ECO:0007669"/>
    <property type="project" value="InterPro"/>
</dbReference>
<feature type="region of interest" description="Disordered" evidence="5">
    <location>
        <begin position="98"/>
        <end position="129"/>
    </location>
</feature>
<evidence type="ECO:0000256" key="1">
    <source>
        <dbReference type="ARBA" id="ARBA00006836"/>
    </source>
</evidence>
<evidence type="ECO:0000256" key="5">
    <source>
        <dbReference type="SAM" id="MobiDB-lite"/>
    </source>
</evidence>
<dbReference type="Proteomes" id="UP001432322">
    <property type="component" value="Unassembled WGS sequence"/>
</dbReference>
<dbReference type="AlphaFoldDB" id="A0AAV5USV4"/>
<dbReference type="GO" id="GO:0031110">
    <property type="term" value="P:regulation of microtubule polymerization or depolymerization"/>
    <property type="evidence" value="ECO:0007669"/>
    <property type="project" value="TreeGrafter"/>
</dbReference>
<gene>
    <name evidence="6" type="ORF">PFISCL1PPCAC_609</name>
</gene>
<dbReference type="GO" id="GO:0000278">
    <property type="term" value="P:mitotic cell cycle"/>
    <property type="evidence" value="ECO:0007669"/>
    <property type="project" value="TreeGrafter"/>
</dbReference>
<reference evidence="6" key="1">
    <citation type="submission" date="2023-10" db="EMBL/GenBank/DDBJ databases">
        <title>Genome assembly of Pristionchus species.</title>
        <authorList>
            <person name="Yoshida K."/>
            <person name="Sommer R.J."/>
        </authorList>
    </citation>
    <scope>NUCLEOTIDE SEQUENCE</scope>
    <source>
        <strain evidence="6">RS5133</strain>
    </source>
</reference>
<keyword evidence="7" id="KW-1185">Reference proteome</keyword>
<accession>A0AAV5USV4</accession>
<dbReference type="GO" id="GO:0072686">
    <property type="term" value="C:mitotic spindle"/>
    <property type="evidence" value="ECO:0007669"/>
    <property type="project" value="TreeGrafter"/>
</dbReference>
<keyword evidence="4" id="KW-0175">Coiled coil</keyword>
<evidence type="ECO:0000256" key="3">
    <source>
        <dbReference type="ARBA" id="ARBA00047202"/>
    </source>
</evidence>
<evidence type="ECO:0000313" key="6">
    <source>
        <dbReference type="EMBL" id="GMT09312.1"/>
    </source>
</evidence>